<comment type="catalytic activity">
    <reaction evidence="6">
        <text>cytidine(1402) in 16S rRNA + S-adenosyl-L-methionine = N(4)-methylcytidine(1402) in 16S rRNA + S-adenosyl-L-homocysteine + H(+)</text>
        <dbReference type="Rhea" id="RHEA:42928"/>
        <dbReference type="Rhea" id="RHEA-COMP:10286"/>
        <dbReference type="Rhea" id="RHEA-COMP:10287"/>
        <dbReference type="ChEBI" id="CHEBI:15378"/>
        <dbReference type="ChEBI" id="CHEBI:57856"/>
        <dbReference type="ChEBI" id="CHEBI:59789"/>
        <dbReference type="ChEBI" id="CHEBI:74506"/>
        <dbReference type="ChEBI" id="CHEBI:82748"/>
        <dbReference type="EC" id="2.1.1.199"/>
    </reaction>
</comment>
<dbReference type="OrthoDB" id="9806637at2"/>
<dbReference type="EC" id="2.1.1.199" evidence="6"/>
<comment type="subcellular location">
    <subcellularLocation>
        <location evidence="6">Cytoplasm</location>
    </subcellularLocation>
</comment>
<dbReference type="HAMAP" id="MF_01007">
    <property type="entry name" value="16SrRNA_methyltr_H"/>
    <property type="match status" value="1"/>
</dbReference>
<protein>
    <recommendedName>
        <fullName evidence="6">Ribosomal RNA small subunit methyltransferase H</fullName>
        <ecNumber evidence="6">2.1.1.199</ecNumber>
    </recommendedName>
    <alternativeName>
        <fullName evidence="6">16S rRNA m(4)C1402 methyltransferase</fullName>
    </alternativeName>
    <alternativeName>
        <fullName evidence="6">rRNA (cytosine-N(4)-)-methyltransferase RsmH</fullName>
    </alternativeName>
</protein>
<keyword evidence="3 6" id="KW-0489">Methyltransferase</keyword>
<dbReference type="Pfam" id="PF01795">
    <property type="entry name" value="Methyltransf_5"/>
    <property type="match status" value="1"/>
</dbReference>
<evidence type="ECO:0000256" key="5">
    <source>
        <dbReference type="ARBA" id="ARBA00022691"/>
    </source>
</evidence>
<evidence type="ECO:0000313" key="8">
    <source>
        <dbReference type="Proteomes" id="UP000295783"/>
    </source>
</evidence>
<name>A0A4R6WR45_9PROT</name>
<feature type="binding site" evidence="6">
    <location>
        <position position="117"/>
    </location>
    <ligand>
        <name>S-adenosyl-L-methionine</name>
        <dbReference type="ChEBI" id="CHEBI:59789"/>
    </ligand>
</feature>
<dbReference type="InterPro" id="IPR029063">
    <property type="entry name" value="SAM-dependent_MTases_sf"/>
</dbReference>
<dbReference type="GO" id="GO:0071424">
    <property type="term" value="F:rRNA (cytosine-N4-)-methyltransferase activity"/>
    <property type="evidence" value="ECO:0007669"/>
    <property type="project" value="UniProtKB-UniRule"/>
</dbReference>
<keyword evidence="2 6" id="KW-0698">rRNA processing</keyword>
<feature type="binding site" evidence="6">
    <location>
        <begin position="44"/>
        <end position="46"/>
    </location>
    <ligand>
        <name>S-adenosyl-L-methionine</name>
        <dbReference type="ChEBI" id="CHEBI:59789"/>
    </ligand>
</feature>
<dbReference type="PANTHER" id="PTHR11265">
    <property type="entry name" value="S-ADENOSYL-METHYLTRANSFERASE MRAW"/>
    <property type="match status" value="1"/>
</dbReference>
<dbReference type="InterPro" id="IPR002903">
    <property type="entry name" value="RsmH"/>
</dbReference>
<organism evidence="7 8">
    <name type="scientific">Dongia mobilis</name>
    <dbReference type="NCBI Taxonomy" id="578943"/>
    <lineage>
        <taxon>Bacteria</taxon>
        <taxon>Pseudomonadati</taxon>
        <taxon>Pseudomonadota</taxon>
        <taxon>Alphaproteobacteria</taxon>
        <taxon>Rhodospirillales</taxon>
        <taxon>Dongiaceae</taxon>
        <taxon>Dongia</taxon>
    </lineage>
</organism>
<dbReference type="InterPro" id="IPR023397">
    <property type="entry name" value="SAM-dep_MeTrfase_MraW_recog"/>
</dbReference>
<dbReference type="SUPFAM" id="SSF53335">
    <property type="entry name" value="S-adenosyl-L-methionine-dependent methyltransferases"/>
    <property type="match status" value="1"/>
</dbReference>
<dbReference type="GO" id="GO:0070475">
    <property type="term" value="P:rRNA base methylation"/>
    <property type="evidence" value="ECO:0007669"/>
    <property type="project" value="UniProtKB-UniRule"/>
</dbReference>
<dbReference type="Gene3D" id="3.40.50.150">
    <property type="entry name" value="Vaccinia Virus protein VP39"/>
    <property type="match status" value="1"/>
</dbReference>
<dbReference type="EMBL" id="SNYW01000006">
    <property type="protein sequence ID" value="TDQ83956.1"/>
    <property type="molecule type" value="Genomic_DNA"/>
</dbReference>
<keyword evidence="4 6" id="KW-0808">Transferase</keyword>
<keyword evidence="5 6" id="KW-0949">S-adenosyl-L-methionine</keyword>
<feature type="binding site" evidence="6">
    <location>
        <position position="62"/>
    </location>
    <ligand>
        <name>S-adenosyl-L-methionine</name>
        <dbReference type="ChEBI" id="CHEBI:59789"/>
    </ligand>
</feature>
<comment type="caution">
    <text evidence="7">The sequence shown here is derived from an EMBL/GenBank/DDBJ whole genome shotgun (WGS) entry which is preliminary data.</text>
</comment>
<evidence type="ECO:0000256" key="1">
    <source>
        <dbReference type="ARBA" id="ARBA00010396"/>
    </source>
</evidence>
<feature type="binding site" evidence="6">
    <location>
        <position position="89"/>
    </location>
    <ligand>
        <name>S-adenosyl-L-methionine</name>
        <dbReference type="ChEBI" id="CHEBI:59789"/>
    </ligand>
</feature>
<gene>
    <name evidence="6" type="primary">rsmH</name>
    <name evidence="7" type="ORF">A8950_0501</name>
</gene>
<dbReference type="PANTHER" id="PTHR11265:SF0">
    <property type="entry name" value="12S RRNA N4-METHYLCYTIDINE METHYLTRANSFERASE"/>
    <property type="match status" value="1"/>
</dbReference>
<dbReference type="Proteomes" id="UP000295783">
    <property type="component" value="Unassembled WGS sequence"/>
</dbReference>
<evidence type="ECO:0000313" key="7">
    <source>
        <dbReference type="EMBL" id="TDQ83956.1"/>
    </source>
</evidence>
<evidence type="ECO:0000256" key="4">
    <source>
        <dbReference type="ARBA" id="ARBA00022679"/>
    </source>
</evidence>
<keyword evidence="6" id="KW-0963">Cytoplasm</keyword>
<evidence type="ECO:0000256" key="3">
    <source>
        <dbReference type="ARBA" id="ARBA00022603"/>
    </source>
</evidence>
<keyword evidence="8" id="KW-1185">Reference proteome</keyword>
<dbReference type="Gene3D" id="1.10.150.170">
    <property type="entry name" value="Putative methyltransferase TM0872, insert domain"/>
    <property type="match status" value="1"/>
</dbReference>
<proteinExistence type="inferred from homology"/>
<evidence type="ECO:0000256" key="6">
    <source>
        <dbReference type="HAMAP-Rule" id="MF_01007"/>
    </source>
</evidence>
<dbReference type="AlphaFoldDB" id="A0A4R6WR45"/>
<dbReference type="GO" id="GO:0005737">
    <property type="term" value="C:cytoplasm"/>
    <property type="evidence" value="ECO:0007669"/>
    <property type="project" value="UniProtKB-SubCell"/>
</dbReference>
<feature type="binding site" evidence="6">
    <location>
        <position position="110"/>
    </location>
    <ligand>
        <name>S-adenosyl-L-methionine</name>
        <dbReference type="ChEBI" id="CHEBI:59789"/>
    </ligand>
</feature>
<dbReference type="NCBIfam" id="TIGR00006">
    <property type="entry name" value="16S rRNA (cytosine(1402)-N(4))-methyltransferase RsmH"/>
    <property type="match status" value="1"/>
</dbReference>
<dbReference type="RefSeq" id="WP_133612030.1">
    <property type="nucleotide sequence ID" value="NZ_SNYW01000006.1"/>
</dbReference>
<accession>A0A4R6WR45</accession>
<dbReference type="PIRSF" id="PIRSF004486">
    <property type="entry name" value="MraW"/>
    <property type="match status" value="1"/>
</dbReference>
<dbReference type="SUPFAM" id="SSF81799">
    <property type="entry name" value="Putative methyltransferase TM0872, insert domain"/>
    <property type="match status" value="1"/>
</dbReference>
<comment type="similarity">
    <text evidence="1 6">Belongs to the methyltransferase superfamily. RsmH family.</text>
</comment>
<evidence type="ECO:0000256" key="2">
    <source>
        <dbReference type="ARBA" id="ARBA00022552"/>
    </source>
</evidence>
<reference evidence="7 8" key="1">
    <citation type="submission" date="2019-03" db="EMBL/GenBank/DDBJ databases">
        <title>Genomic Encyclopedia of Type Strains, Phase III (KMG-III): the genomes of soil and plant-associated and newly described type strains.</title>
        <authorList>
            <person name="Whitman W."/>
        </authorList>
    </citation>
    <scope>NUCLEOTIDE SEQUENCE [LARGE SCALE GENOMIC DNA]</scope>
    <source>
        <strain evidence="7 8">CGMCC 1.7660</strain>
    </source>
</reference>
<comment type="function">
    <text evidence="6">Specifically methylates the N4 position of cytidine in position 1402 (C1402) of 16S rRNA.</text>
</comment>
<sequence>MTGRVDKAPRHQPVLLAEVVAALGADNAGPRDGAIYVDGTFGAGGYTRAILDAANCTVFAIDRDPDAIAGAGDLLQRYSGRLHVIQGRFGDMRRLLAERGVHAVQGVTLDLGVSSMQLDEAARGFSFRFDGPLDMRMEQAGESAADLVNSMAERPLADLIFTFGEEKKARRIARAIVAARALAPITSTGQLAEIVRRAIGPAGGAERIDPATRTFQALRIAVNDELGEIDRGLDAAAALLAPGGRMAIVSFHSLEDRRVKHFMRARAGRSPKGSRHLPEFDAVQPTLRLVSPQGIAAGDAEIAANPRARSARLRVAEKLEVAA</sequence>